<dbReference type="PROSITE" id="PS51012">
    <property type="entry name" value="ABC_TM2"/>
    <property type="match status" value="1"/>
</dbReference>
<feature type="transmembrane region" description="Helical" evidence="11">
    <location>
        <begin position="196"/>
        <end position="214"/>
    </location>
</feature>
<evidence type="ECO:0000259" key="13">
    <source>
        <dbReference type="PROSITE" id="PS51012"/>
    </source>
</evidence>
<evidence type="ECO:0000256" key="8">
    <source>
        <dbReference type="ARBA" id="ARBA00022989"/>
    </source>
</evidence>
<organism evidence="14 15">
    <name type="scientific">Pseudorhodobacter antarcticus</name>
    <dbReference type="NCBI Taxonomy" id="1077947"/>
    <lineage>
        <taxon>Bacteria</taxon>
        <taxon>Pseudomonadati</taxon>
        <taxon>Pseudomonadota</taxon>
        <taxon>Alphaproteobacteria</taxon>
        <taxon>Rhodobacterales</taxon>
        <taxon>Paracoccaceae</taxon>
        <taxon>Pseudorhodobacter</taxon>
    </lineage>
</organism>
<dbReference type="STRING" id="1077947.SAMN05216227_10355"/>
<feature type="region of interest" description="Disordered" evidence="12">
    <location>
        <begin position="1"/>
        <end position="24"/>
    </location>
</feature>
<comment type="caution">
    <text evidence="11">Lacks conserved residue(s) required for the propagation of feature annotation.</text>
</comment>
<reference evidence="14 15" key="1">
    <citation type="submission" date="2016-10" db="EMBL/GenBank/DDBJ databases">
        <authorList>
            <person name="de Groot N.N."/>
        </authorList>
    </citation>
    <scope>NUCLEOTIDE SEQUENCE [LARGE SCALE GENOMIC DNA]</scope>
    <source>
        <strain evidence="14 15">CGMCC 1.10836</strain>
    </source>
</reference>
<dbReference type="GO" id="GO:0043190">
    <property type="term" value="C:ATP-binding cassette (ABC) transporter complex"/>
    <property type="evidence" value="ECO:0007669"/>
    <property type="project" value="InterPro"/>
</dbReference>
<evidence type="ECO:0000256" key="7">
    <source>
        <dbReference type="ARBA" id="ARBA00022903"/>
    </source>
</evidence>
<feature type="transmembrane region" description="Helical" evidence="11">
    <location>
        <begin position="82"/>
        <end position="102"/>
    </location>
</feature>
<dbReference type="RefSeq" id="WP_050521063.1">
    <property type="nucleotide sequence ID" value="NZ_FOCO01000035.1"/>
</dbReference>
<dbReference type="PANTHER" id="PTHR30413:SF10">
    <property type="entry name" value="CAPSULE POLYSACCHARIDE EXPORT INNER-MEMBRANE PROTEIN CTRC"/>
    <property type="match status" value="1"/>
</dbReference>
<dbReference type="AlphaFoldDB" id="A0A1H8KUA6"/>
<keyword evidence="8 11" id="KW-1133">Transmembrane helix</keyword>
<feature type="transmembrane region" description="Helical" evidence="11">
    <location>
        <begin position="169"/>
        <end position="190"/>
    </location>
</feature>
<comment type="subcellular location">
    <subcellularLocation>
        <location evidence="11">Cell inner membrane</location>
        <topology evidence="11">Multi-pass membrane protein</topology>
    </subcellularLocation>
    <subcellularLocation>
        <location evidence="1">Cell membrane</location>
        <topology evidence="1">Multi-pass membrane protein</topology>
    </subcellularLocation>
</comment>
<feature type="domain" description="ABC transmembrane type-2" evidence="13">
    <location>
        <begin position="52"/>
        <end position="273"/>
    </location>
</feature>
<proteinExistence type="inferred from homology"/>
<evidence type="ECO:0000256" key="2">
    <source>
        <dbReference type="ARBA" id="ARBA00007783"/>
    </source>
</evidence>
<feature type="transmembrane region" description="Helical" evidence="11">
    <location>
        <begin position="53"/>
        <end position="76"/>
    </location>
</feature>
<dbReference type="GO" id="GO:0140359">
    <property type="term" value="F:ABC-type transporter activity"/>
    <property type="evidence" value="ECO:0007669"/>
    <property type="project" value="InterPro"/>
</dbReference>
<dbReference type="Proteomes" id="UP000183002">
    <property type="component" value="Unassembled WGS sequence"/>
</dbReference>
<dbReference type="GO" id="GO:0015774">
    <property type="term" value="P:polysaccharide transport"/>
    <property type="evidence" value="ECO:0007669"/>
    <property type="project" value="UniProtKB-KW"/>
</dbReference>
<dbReference type="GO" id="GO:0015920">
    <property type="term" value="P:lipopolysaccharide transport"/>
    <property type="evidence" value="ECO:0007669"/>
    <property type="project" value="TreeGrafter"/>
</dbReference>
<dbReference type="InterPro" id="IPR013525">
    <property type="entry name" value="ABC2_TM"/>
</dbReference>
<keyword evidence="6 11" id="KW-0812">Transmembrane</keyword>
<keyword evidence="10 11" id="KW-0472">Membrane</keyword>
<name>A0A1H8KUA6_9RHOB</name>
<sequence>MSDPFAGAAPPAQIPADSQRIQHGSKRPYATFRVTAALMLREMSTRYGKSPGGYVWALIEPLGAIFILATVMALIVRSPALGNSYILFYATGILPFGLYQSVSNNVSRSINFSRALLFYPAVTWVDAVLARFTLNVLTELLVKVIIFSVVLLVTDSQAVLSVGPIMMSVLSCIVFAFGVGMLNCTLNGLFPVWMHVWSILTRPLFLLSGIFFLYESVPPAAQHLMWYNPLIHIIGMMRDGFYPTYSPTYTSPIYVMVVGIICLFLGIVLMARYHREILNA</sequence>
<evidence type="ECO:0000256" key="3">
    <source>
        <dbReference type="ARBA" id="ARBA00022448"/>
    </source>
</evidence>
<evidence type="ECO:0000256" key="4">
    <source>
        <dbReference type="ARBA" id="ARBA00022475"/>
    </source>
</evidence>
<comment type="similarity">
    <text evidence="2 11">Belongs to the ABC-2 integral membrane protein family.</text>
</comment>
<protein>
    <recommendedName>
        <fullName evidence="11">Transport permease protein</fullName>
    </recommendedName>
</protein>
<feature type="transmembrane region" description="Helical" evidence="11">
    <location>
        <begin position="251"/>
        <end position="271"/>
    </location>
</feature>
<evidence type="ECO:0000256" key="1">
    <source>
        <dbReference type="ARBA" id="ARBA00004651"/>
    </source>
</evidence>
<dbReference type="EMBL" id="FOCO01000035">
    <property type="protein sequence ID" value="SEN96401.1"/>
    <property type="molecule type" value="Genomic_DNA"/>
</dbReference>
<keyword evidence="9" id="KW-0625">Polysaccharide transport</keyword>
<evidence type="ECO:0000256" key="5">
    <source>
        <dbReference type="ARBA" id="ARBA00022597"/>
    </source>
</evidence>
<evidence type="ECO:0000256" key="6">
    <source>
        <dbReference type="ARBA" id="ARBA00022692"/>
    </source>
</evidence>
<keyword evidence="3 11" id="KW-0813">Transport</keyword>
<evidence type="ECO:0000256" key="12">
    <source>
        <dbReference type="SAM" id="MobiDB-lite"/>
    </source>
</evidence>
<evidence type="ECO:0000313" key="15">
    <source>
        <dbReference type="Proteomes" id="UP000183002"/>
    </source>
</evidence>
<dbReference type="PANTHER" id="PTHR30413">
    <property type="entry name" value="INNER MEMBRANE TRANSPORT PERMEASE"/>
    <property type="match status" value="1"/>
</dbReference>
<accession>A0A1H8KUA6</accession>
<evidence type="ECO:0000256" key="9">
    <source>
        <dbReference type="ARBA" id="ARBA00023047"/>
    </source>
</evidence>
<evidence type="ECO:0000256" key="11">
    <source>
        <dbReference type="RuleBase" id="RU361157"/>
    </source>
</evidence>
<keyword evidence="15" id="KW-1185">Reference proteome</keyword>
<evidence type="ECO:0000313" key="14">
    <source>
        <dbReference type="EMBL" id="SEN96401.1"/>
    </source>
</evidence>
<dbReference type="OrthoDB" id="8479094at2"/>
<dbReference type="PRINTS" id="PR00164">
    <property type="entry name" value="ABC2TRNSPORT"/>
</dbReference>
<gene>
    <name evidence="14" type="ORF">SAMN05216227_10355</name>
</gene>
<keyword evidence="7" id="KW-0972">Capsule biogenesis/degradation</keyword>
<dbReference type="InterPro" id="IPR047817">
    <property type="entry name" value="ABC2_TM_bact-type"/>
</dbReference>
<keyword evidence="4 11" id="KW-1003">Cell membrane</keyword>
<keyword evidence="5" id="KW-0762">Sugar transport</keyword>
<dbReference type="InterPro" id="IPR000412">
    <property type="entry name" value="ABC_2_transport"/>
</dbReference>
<dbReference type="Pfam" id="PF01061">
    <property type="entry name" value="ABC2_membrane"/>
    <property type="match status" value="1"/>
</dbReference>
<evidence type="ECO:0000256" key="10">
    <source>
        <dbReference type="ARBA" id="ARBA00023136"/>
    </source>
</evidence>